<comment type="caution">
    <text evidence="1">The sequence shown here is derived from an EMBL/GenBank/DDBJ whole genome shotgun (WGS) entry which is preliminary data.</text>
</comment>
<protein>
    <recommendedName>
        <fullName evidence="3">DUF4393 domain-containing protein</fullName>
    </recommendedName>
</protein>
<organism evidence="1 2">
    <name type="scientific">Flavobacterium myungsuense</name>
    <dbReference type="NCBI Taxonomy" id="651823"/>
    <lineage>
        <taxon>Bacteria</taxon>
        <taxon>Pseudomonadati</taxon>
        <taxon>Bacteroidota</taxon>
        <taxon>Flavobacteriia</taxon>
        <taxon>Flavobacteriales</taxon>
        <taxon>Flavobacteriaceae</taxon>
        <taxon>Flavobacterium</taxon>
    </lineage>
</organism>
<dbReference type="RefSeq" id="WP_379754979.1">
    <property type="nucleotide sequence ID" value="NZ_JBHSYB010000016.1"/>
</dbReference>
<accession>A0ABW3IZ52</accession>
<gene>
    <name evidence="1" type="ORF">ACFQ0S_00410</name>
</gene>
<dbReference type="EMBL" id="JBHTIZ010000004">
    <property type="protein sequence ID" value="MFD0982925.1"/>
    <property type="molecule type" value="Genomic_DNA"/>
</dbReference>
<name>A0ABW3IZ52_9FLAO</name>
<evidence type="ECO:0008006" key="3">
    <source>
        <dbReference type="Google" id="ProtNLM"/>
    </source>
</evidence>
<reference evidence="2" key="1">
    <citation type="journal article" date="2019" name="Int. J. Syst. Evol. Microbiol.">
        <title>The Global Catalogue of Microorganisms (GCM) 10K type strain sequencing project: providing services to taxonomists for standard genome sequencing and annotation.</title>
        <authorList>
            <consortium name="The Broad Institute Genomics Platform"/>
            <consortium name="The Broad Institute Genome Sequencing Center for Infectious Disease"/>
            <person name="Wu L."/>
            <person name="Ma J."/>
        </authorList>
    </citation>
    <scope>NUCLEOTIDE SEQUENCE [LARGE SCALE GENOMIC DNA]</scope>
    <source>
        <strain evidence="2">CECT 7649</strain>
    </source>
</reference>
<proteinExistence type="predicted"/>
<dbReference type="Proteomes" id="UP001597051">
    <property type="component" value="Unassembled WGS sequence"/>
</dbReference>
<keyword evidence="2" id="KW-1185">Reference proteome</keyword>
<evidence type="ECO:0000313" key="1">
    <source>
        <dbReference type="EMBL" id="MFD0982925.1"/>
    </source>
</evidence>
<evidence type="ECO:0000313" key="2">
    <source>
        <dbReference type="Proteomes" id="UP001597051"/>
    </source>
</evidence>
<sequence length="313" mass="36660">MSIYDFYPKIFEKKIPINLLDIPSRNYLHWKKENLLNIPKENKSDSIEKREKVLLNVFDALWLSIIKELREFNIDFPTIRAVKDVLYSNIQLNQDKLDSTSKDEFINTILKKIPDEYQEIIKPLLLDGSFFTLIDKIIDKRNVILFQNIGGILFDILVREIAVSLIIKKNSDAVEVEFLKNNSGNSSVHIAESISNSIIKDTFINVPMLPLVAKMFENSNFDKYNFQFDLFNQNEKKIIDALNDDLCKEIKVNKHQSGDITLNLTFEADVKNEHAKEVRRILGLKQYEKIELVYRNEKHLIINNTRKEILKKE</sequence>